<evidence type="ECO:0008006" key="3">
    <source>
        <dbReference type="Google" id="ProtNLM"/>
    </source>
</evidence>
<keyword evidence="2" id="KW-1185">Reference proteome</keyword>
<sequence length="179" mass="19650">MLNREFQRKTLEYLRDEYPGYAGCDGLKRLEVNKSDEQDDGSIDYHLDQIMTPKWIMANLSYLAEHGLVAFVEARGLIVSYAEAKITAKGLDFLEDDGGLSAILNTVTVKFDVDNVRELVEVGLLTAHVPEDKQGALLKAIRKAPGTMLQTAVTKMVEKGMSDPVGTAKAVAGLFGVSW</sequence>
<protein>
    <recommendedName>
        <fullName evidence="3">DUF2513 domain-containing protein</fullName>
    </recommendedName>
</protein>
<proteinExistence type="predicted"/>
<dbReference type="EMBL" id="CP146609">
    <property type="protein sequence ID" value="WWX24088.1"/>
    <property type="molecule type" value="Genomic_DNA"/>
</dbReference>
<reference evidence="1 2" key="1">
    <citation type="submission" date="2024-03" db="EMBL/GenBank/DDBJ databases">
        <title>Phenotype and Genome Characterization of a Sulfate-Reducing Bacterium Pseudodesulfovibrio sp. strain 5S69, isolated from Petroleum Reservoir in Tatarstan (Russia).</title>
        <authorList>
            <person name="Bidzhieva S.K."/>
            <person name="Kadnikov V."/>
            <person name="Tourova T.P."/>
            <person name="Samigullina S.R."/>
            <person name="Sokolova D.S."/>
            <person name="Poltaraus A.B."/>
            <person name="Avtukh A.N."/>
            <person name="Tereshina V.M."/>
            <person name="Mardanov A.V."/>
            <person name="Nazina T.N."/>
        </authorList>
    </citation>
    <scope>NUCLEOTIDE SEQUENCE [LARGE SCALE GENOMIC DNA]</scope>
    <source>
        <strain evidence="1 2">5S69</strain>
    </source>
</reference>
<gene>
    <name evidence="1" type="ORF">V8V93_07700</name>
</gene>
<accession>A0ABZ2J1D4</accession>
<evidence type="ECO:0000313" key="1">
    <source>
        <dbReference type="EMBL" id="WWX24088.1"/>
    </source>
</evidence>
<dbReference type="Proteomes" id="UP001385389">
    <property type="component" value="Chromosome"/>
</dbReference>
<organism evidence="1 2">
    <name type="scientific">Pseudodesulfovibrio methanolicus</name>
    <dbReference type="NCBI Taxonomy" id="3126690"/>
    <lineage>
        <taxon>Bacteria</taxon>
        <taxon>Pseudomonadati</taxon>
        <taxon>Thermodesulfobacteriota</taxon>
        <taxon>Desulfovibrionia</taxon>
        <taxon>Desulfovibrionales</taxon>
        <taxon>Desulfovibrionaceae</taxon>
    </lineage>
</organism>
<evidence type="ECO:0000313" key="2">
    <source>
        <dbReference type="Proteomes" id="UP001385389"/>
    </source>
</evidence>
<dbReference type="RefSeq" id="WP_338669783.1">
    <property type="nucleotide sequence ID" value="NZ_CP146609.1"/>
</dbReference>
<name>A0ABZ2J1D4_9BACT</name>